<dbReference type="AlphaFoldDB" id="A0A5C7XQV6"/>
<evidence type="ECO:0000313" key="2">
    <source>
        <dbReference type="Proteomes" id="UP000321797"/>
    </source>
</evidence>
<gene>
    <name evidence="1" type="ORF">E6Q54_20090</name>
</gene>
<dbReference type="EMBL" id="SSGD01000143">
    <property type="protein sequence ID" value="TXI51713.1"/>
    <property type="molecule type" value="Genomic_DNA"/>
</dbReference>
<comment type="caution">
    <text evidence="1">The sequence shown here is derived from an EMBL/GenBank/DDBJ whole genome shotgun (WGS) entry which is preliminary data.</text>
</comment>
<name>A0A5C7XQV6_9MYCO</name>
<accession>A0A5C7XQV6</accession>
<proteinExistence type="predicted"/>
<organism evidence="1 2">
    <name type="scientific">Mycolicibacter arupensis</name>
    <dbReference type="NCBI Taxonomy" id="342002"/>
    <lineage>
        <taxon>Bacteria</taxon>
        <taxon>Bacillati</taxon>
        <taxon>Actinomycetota</taxon>
        <taxon>Actinomycetes</taxon>
        <taxon>Mycobacteriales</taxon>
        <taxon>Mycobacteriaceae</taxon>
        <taxon>Mycolicibacter</taxon>
    </lineage>
</organism>
<dbReference type="Proteomes" id="UP000321797">
    <property type="component" value="Unassembled WGS sequence"/>
</dbReference>
<evidence type="ECO:0000313" key="1">
    <source>
        <dbReference type="EMBL" id="TXI51713.1"/>
    </source>
</evidence>
<protein>
    <submittedName>
        <fullName evidence="1">Uncharacterized protein</fullName>
    </submittedName>
</protein>
<sequence length="62" mass="6988">MTTSTDDQRTSFDVFDAIHDEMDALPPESWTDDEACRILAVLVAIRHARDGVKLPGWVELDD</sequence>
<reference evidence="1 2" key="1">
    <citation type="submission" date="2018-09" db="EMBL/GenBank/DDBJ databases">
        <title>Metagenome Assembled Genomes from an Advanced Water Purification Facility.</title>
        <authorList>
            <person name="Stamps B.W."/>
            <person name="Spear J.R."/>
        </authorList>
    </citation>
    <scope>NUCLEOTIDE SEQUENCE [LARGE SCALE GENOMIC DNA]</scope>
    <source>
        <strain evidence="1">Bin_29_2</strain>
    </source>
</reference>
<dbReference type="RefSeq" id="WP_276762892.1">
    <property type="nucleotide sequence ID" value="NZ_SSGD01000143.1"/>
</dbReference>